<dbReference type="Pfam" id="PF18588">
    <property type="entry name" value="WcbI"/>
    <property type="match status" value="1"/>
</dbReference>
<reference evidence="2 3" key="1">
    <citation type="submission" date="2019-01" db="EMBL/GenBank/DDBJ databases">
        <title>Novel species of Nocardioides.</title>
        <authorList>
            <person name="Liu Q."/>
            <person name="Xin Y.-H."/>
        </authorList>
    </citation>
    <scope>NUCLEOTIDE SEQUENCE [LARGE SCALE GENOMIC DNA]</scope>
    <source>
        <strain evidence="2 3">HLT3-15</strain>
    </source>
</reference>
<comment type="caution">
    <text evidence="2">The sequence shown here is derived from an EMBL/GenBank/DDBJ whole genome shotgun (WGS) entry which is preliminary data.</text>
</comment>
<name>A0A4Q2RRB3_9ACTN</name>
<feature type="domain" description="Polysaccharide biosynthesis enzyme WcbI" evidence="1">
    <location>
        <begin position="8"/>
        <end position="209"/>
    </location>
</feature>
<sequence>MGDDRPLLVVVGNCQAESYRLLLDAGDVRTQRVPALHELTPADVPPLLELLSRTDLLVSQPTVDDYRGLPVGTSQLHAVLPPGARTAMVPSLRYAGLHPFHLLVHPPGLDRPDPPLVPYHDVRTVLAADDERRGRPARDPISLTAEAVRAVAAASVAELARREGLHGTFVVSDLFERPTADAMRTINHPGNAVLVPATARLREALGLEPAPPGVDRPLLASLWAPLLPEVVAAHGLDAPATSDWTIDGRTVTAEEVAATHREWYARRPEMLDAALERAAPLLALLDPGNSPAPGAT</sequence>
<dbReference type="InterPro" id="IPR041307">
    <property type="entry name" value="WcbI"/>
</dbReference>
<protein>
    <submittedName>
        <fullName evidence="2">Peptide ABC transporter ATPase</fullName>
    </submittedName>
</protein>
<keyword evidence="3" id="KW-1185">Reference proteome</keyword>
<dbReference type="RefSeq" id="WP_129477027.1">
    <property type="nucleotide sequence ID" value="NZ_SDWS01000006.1"/>
</dbReference>
<dbReference type="AlphaFoldDB" id="A0A4Q2RRB3"/>
<evidence type="ECO:0000259" key="1">
    <source>
        <dbReference type="Pfam" id="PF18588"/>
    </source>
</evidence>
<dbReference type="Gene3D" id="3.40.50.12080">
    <property type="match status" value="1"/>
</dbReference>
<evidence type="ECO:0000313" key="2">
    <source>
        <dbReference type="EMBL" id="RYB89803.1"/>
    </source>
</evidence>
<dbReference type="Proteomes" id="UP000291838">
    <property type="component" value="Unassembled WGS sequence"/>
</dbReference>
<organism evidence="2 3">
    <name type="scientific">Nocardioides glacieisoli</name>
    <dbReference type="NCBI Taxonomy" id="1168730"/>
    <lineage>
        <taxon>Bacteria</taxon>
        <taxon>Bacillati</taxon>
        <taxon>Actinomycetota</taxon>
        <taxon>Actinomycetes</taxon>
        <taxon>Propionibacteriales</taxon>
        <taxon>Nocardioidaceae</taxon>
        <taxon>Nocardioides</taxon>
    </lineage>
</organism>
<dbReference type="OrthoDB" id="3283619at2"/>
<accession>A0A4Q2RRB3</accession>
<dbReference type="EMBL" id="SDWS01000006">
    <property type="protein sequence ID" value="RYB89803.1"/>
    <property type="molecule type" value="Genomic_DNA"/>
</dbReference>
<proteinExistence type="predicted"/>
<evidence type="ECO:0000313" key="3">
    <source>
        <dbReference type="Proteomes" id="UP000291838"/>
    </source>
</evidence>
<gene>
    <name evidence="2" type="ORF">EUA06_14520</name>
</gene>